<dbReference type="EMBL" id="LAZR01000429">
    <property type="protein sequence ID" value="KKN69264.1"/>
    <property type="molecule type" value="Genomic_DNA"/>
</dbReference>
<sequence length="75" mass="8464">METCPTCSQVTDKYTEGLVQARIATRPFASPGQVRHITKLEAELKTANTWIDTKCTIASCWKSKYETLIAELKKE</sequence>
<name>A0A0F9SQV8_9ZZZZ</name>
<comment type="caution">
    <text evidence="1">The sequence shown here is derived from an EMBL/GenBank/DDBJ whole genome shotgun (WGS) entry which is preliminary data.</text>
</comment>
<protein>
    <submittedName>
        <fullName evidence="1">Uncharacterized protein</fullName>
    </submittedName>
</protein>
<dbReference type="AlphaFoldDB" id="A0A0F9SQV8"/>
<organism evidence="1">
    <name type="scientific">marine sediment metagenome</name>
    <dbReference type="NCBI Taxonomy" id="412755"/>
    <lineage>
        <taxon>unclassified sequences</taxon>
        <taxon>metagenomes</taxon>
        <taxon>ecological metagenomes</taxon>
    </lineage>
</organism>
<proteinExistence type="predicted"/>
<accession>A0A0F9SQV8</accession>
<reference evidence="1" key="1">
    <citation type="journal article" date="2015" name="Nature">
        <title>Complex archaea that bridge the gap between prokaryotes and eukaryotes.</title>
        <authorList>
            <person name="Spang A."/>
            <person name="Saw J.H."/>
            <person name="Jorgensen S.L."/>
            <person name="Zaremba-Niedzwiedzka K."/>
            <person name="Martijn J."/>
            <person name="Lind A.E."/>
            <person name="van Eijk R."/>
            <person name="Schleper C."/>
            <person name="Guy L."/>
            <person name="Ettema T.J."/>
        </authorList>
    </citation>
    <scope>NUCLEOTIDE SEQUENCE</scope>
</reference>
<gene>
    <name evidence="1" type="ORF">LCGC14_0442590</name>
</gene>
<evidence type="ECO:0000313" key="1">
    <source>
        <dbReference type="EMBL" id="KKN69264.1"/>
    </source>
</evidence>